<keyword evidence="14" id="KW-1185">Reference proteome</keyword>
<evidence type="ECO:0000259" key="12">
    <source>
        <dbReference type="PROSITE" id="PS50887"/>
    </source>
</evidence>
<sequence length="987" mass="106804">MTTTSPESSDAAALAALTAQLICVRELAARATADELDPAWPLAERVAAFAAGVPRRLATLQEAPGVPAQVRSLLAWLASPHALQSALEGGPAASTLPVGLSGETLGAVSQAWKHVAGCALLDWLPDARLLSGELPAREGICPLISQVNGGITVRSPESLGQPARLPLRPLTAALPSNASADTPQGGGYAALWDDFADMTRRMPDTGGQLERDWLDGLNAALDAVLHAVPVDAFAPRPLDSLADLARMAAACAACLRLHDDAARTDGRRTDPYRFVLGEFTPIQGFILGASSASPWLANAVAGGRSAFVKLTAELATLRVLDHLGLPSACRMFSAASKFMLLVPHTEAVRARLNELRAEFDDWALRELGGSGGIALGWWMAPAAAVGGARKAPGPAAYRDSFAGRYKRTLRQLDDAKFRRFRLAEGADPVLHHYLDGLAQGADVCSLDGTTLASPAPESLVQTLVDPARAATAGWPALSRASAAQLELSARLGRSRWLHIHDMRARDARHPSAPPQALDYFGYLVRLTEAPPRAALHAGTRVWDIAPGLRHAQERGFQGHPQRPIALFSGVGRRQPMAMLKGDVDRLGRMLQEGIPGFSLGRLSQISRQIEHFFTWHVPSLLRDRHPRIQTVLAGGDDFCFIGEAQDILELAGSLEAHWSRYTQNPSLTFSVGIHVGTPRTALAEVDRLADDALVLAKRERGSVAFRGRSVPWATWRDMMALTHELLRTLHAQPPRTGGAGLQTGYQEFARRLLAVCHRLDDSRAFAQLRWRAQLHQAISALISMHGRQRAAPATEARRMRHLIELLDTRGFSRHGADMAIVGHTLLLNLGRPDTSAATHAATLPATAPETQAAEDAAAPTLEAALQALDWSVPDEALFGQAAAHIARLIRTVSRRAVDAYMRDLREWDTECDRQDHVFALLRPRMAVAAVRPRATGQGAPELAVMRRTLLERVRNADELHCARWFWETVLAFAGTQTALARLEETTQ</sequence>
<dbReference type="InterPro" id="IPR054767">
    <property type="entry name" value="Cas10-Cmr2_palm2"/>
</dbReference>
<dbReference type="EMBL" id="JBIGHX010000007">
    <property type="protein sequence ID" value="MFG6463776.1"/>
    <property type="molecule type" value="Genomic_DNA"/>
</dbReference>
<keyword evidence="7" id="KW-0378">Hydrolase</keyword>
<dbReference type="Pfam" id="PF22335">
    <property type="entry name" value="Cas10-Cmr2_palm2"/>
    <property type="match status" value="1"/>
</dbReference>
<keyword evidence="8" id="KW-0269">Exonuclease</keyword>
<dbReference type="NCBIfam" id="TIGR02578">
    <property type="entry name" value="cas_TM1811_Csm1"/>
    <property type="match status" value="1"/>
</dbReference>
<dbReference type="PANTHER" id="PTHR36528">
    <property type="entry name" value="CRISPR SYSTEM SINGLE-STRAND-SPECIFIC DEOXYRIBONUCLEASE CAS10/CSM1 (SUBTYPE III-A)"/>
    <property type="match status" value="1"/>
</dbReference>
<dbReference type="PANTHER" id="PTHR36528:SF1">
    <property type="entry name" value="CRISPR SYSTEM SINGLE-STRAND-SPECIFIC DEOXYRIBONUCLEASE CAS10_CSM1 (SUBTYPE III-A)"/>
    <property type="match status" value="1"/>
</dbReference>
<evidence type="ECO:0000256" key="5">
    <source>
        <dbReference type="ARBA" id="ARBA00022741"/>
    </source>
</evidence>
<keyword evidence="4" id="KW-0540">Nuclease</keyword>
<evidence type="ECO:0000256" key="2">
    <source>
        <dbReference type="ARBA" id="ARBA00014333"/>
    </source>
</evidence>
<evidence type="ECO:0000256" key="9">
    <source>
        <dbReference type="ARBA" id="ARBA00022840"/>
    </source>
</evidence>
<gene>
    <name evidence="13" type="primary">cas10</name>
    <name evidence="13" type="ORF">ACG04Q_19535</name>
</gene>
<dbReference type="InterPro" id="IPR013408">
    <property type="entry name" value="Cas10/Csm1"/>
</dbReference>
<dbReference type="PROSITE" id="PS50887">
    <property type="entry name" value="GGDEF"/>
    <property type="match status" value="1"/>
</dbReference>
<comment type="similarity">
    <text evidence="1">Belongs to the CRISPR-associated Cas10/Csm1 family.</text>
</comment>
<evidence type="ECO:0000256" key="6">
    <source>
        <dbReference type="ARBA" id="ARBA00022759"/>
    </source>
</evidence>
<evidence type="ECO:0000256" key="10">
    <source>
        <dbReference type="ARBA" id="ARBA00023118"/>
    </source>
</evidence>
<keyword evidence="10" id="KW-0051">Antiviral defense</keyword>
<keyword evidence="3" id="KW-0808">Transferase</keyword>
<comment type="caution">
    <text evidence="13">The sequence shown here is derived from an EMBL/GenBank/DDBJ whole genome shotgun (WGS) entry which is preliminary data.</text>
</comment>
<reference evidence="13 14" key="1">
    <citation type="submission" date="2024-08" db="EMBL/GenBank/DDBJ databases">
        <authorList>
            <person name="Lu H."/>
        </authorList>
    </citation>
    <scope>NUCLEOTIDE SEQUENCE [LARGE SCALE GENOMIC DNA]</scope>
    <source>
        <strain evidence="13 14">DXS20W</strain>
    </source>
</reference>
<dbReference type="RefSeq" id="WP_394512959.1">
    <property type="nucleotide sequence ID" value="NZ_JBIGHX010000007.1"/>
</dbReference>
<keyword evidence="6" id="KW-0255">Endonuclease</keyword>
<name>A0ABW7GP78_9BURK</name>
<dbReference type="InterPro" id="IPR041062">
    <property type="entry name" value="Csm1_B"/>
</dbReference>
<evidence type="ECO:0000256" key="4">
    <source>
        <dbReference type="ARBA" id="ARBA00022722"/>
    </source>
</evidence>
<dbReference type="Pfam" id="PF18211">
    <property type="entry name" value="Csm1_B"/>
    <property type="match status" value="1"/>
</dbReference>
<evidence type="ECO:0000256" key="7">
    <source>
        <dbReference type="ARBA" id="ARBA00022801"/>
    </source>
</evidence>
<keyword evidence="5" id="KW-0547">Nucleotide-binding</keyword>
<proteinExistence type="inferred from homology"/>
<keyword evidence="9" id="KW-0067">ATP-binding</keyword>
<dbReference type="Proteomes" id="UP001606302">
    <property type="component" value="Unassembled WGS sequence"/>
</dbReference>
<organism evidence="13 14">
    <name type="scientific">Pelomonas lactea</name>
    <dbReference type="NCBI Taxonomy" id="3299030"/>
    <lineage>
        <taxon>Bacteria</taxon>
        <taxon>Pseudomonadati</taxon>
        <taxon>Pseudomonadota</taxon>
        <taxon>Betaproteobacteria</taxon>
        <taxon>Burkholderiales</taxon>
        <taxon>Sphaerotilaceae</taxon>
        <taxon>Roseateles</taxon>
    </lineage>
</organism>
<evidence type="ECO:0000256" key="8">
    <source>
        <dbReference type="ARBA" id="ARBA00022839"/>
    </source>
</evidence>
<evidence type="ECO:0000256" key="11">
    <source>
        <dbReference type="ARBA" id="ARBA00032922"/>
    </source>
</evidence>
<dbReference type="InterPro" id="IPR000160">
    <property type="entry name" value="GGDEF_dom"/>
</dbReference>
<dbReference type="Gene3D" id="3.30.70.270">
    <property type="match status" value="1"/>
</dbReference>
<dbReference type="InterPro" id="IPR052117">
    <property type="entry name" value="Cas10/Csm1_subtype-III-A"/>
</dbReference>
<accession>A0ABW7GP78</accession>
<evidence type="ECO:0000313" key="14">
    <source>
        <dbReference type="Proteomes" id="UP001606302"/>
    </source>
</evidence>
<evidence type="ECO:0000256" key="3">
    <source>
        <dbReference type="ARBA" id="ARBA00022679"/>
    </source>
</evidence>
<feature type="domain" description="GGDEF" evidence="12">
    <location>
        <begin position="574"/>
        <end position="708"/>
    </location>
</feature>
<evidence type="ECO:0000256" key="1">
    <source>
        <dbReference type="ARBA" id="ARBA00005700"/>
    </source>
</evidence>
<evidence type="ECO:0000313" key="13">
    <source>
        <dbReference type="EMBL" id="MFG6463776.1"/>
    </source>
</evidence>
<dbReference type="InterPro" id="IPR043128">
    <property type="entry name" value="Rev_trsase/Diguanyl_cyclase"/>
</dbReference>
<protein>
    <recommendedName>
        <fullName evidence="2">CRISPR system single-strand-specific deoxyribonuclease Cas10/Csm1 (subtype III-A)</fullName>
    </recommendedName>
    <alternativeName>
        <fullName evidence="11">Cyclic oligoadenylate synthase</fullName>
    </alternativeName>
</protein>